<dbReference type="Proteomes" id="UP000011625">
    <property type="component" value="Unassembled WGS sequence"/>
</dbReference>
<dbReference type="Gene3D" id="1.20.120.1870">
    <property type="entry name" value="Fic/DOC protein, Fido domain"/>
    <property type="match status" value="1"/>
</dbReference>
<dbReference type="STRING" id="1227456.C450_02324"/>
<comment type="caution">
    <text evidence="2">The sequence shown here is derived from an EMBL/GenBank/DDBJ whole genome shotgun (WGS) entry which is preliminary data.</text>
</comment>
<dbReference type="InterPro" id="IPR036597">
    <property type="entry name" value="Fido-like_dom_sf"/>
</dbReference>
<evidence type="ECO:0000313" key="2">
    <source>
        <dbReference type="EMBL" id="EMA55565.1"/>
    </source>
</evidence>
<feature type="domain" description="Fido" evidence="1">
    <location>
        <begin position="5"/>
        <end position="56"/>
    </location>
</feature>
<name>M0NFW9_9EURY</name>
<accession>M0NFW9</accession>
<dbReference type="PATRIC" id="fig|1227456.3.peg.487"/>
<dbReference type="InterPro" id="IPR003812">
    <property type="entry name" value="Fido"/>
</dbReference>
<dbReference type="RefSeq" id="WP_005039501.1">
    <property type="nucleotide sequence ID" value="NZ_AOME01000013.1"/>
</dbReference>
<organism evidence="2 3">
    <name type="scientific">Halococcus salifodinae DSM 8989</name>
    <dbReference type="NCBI Taxonomy" id="1227456"/>
    <lineage>
        <taxon>Archaea</taxon>
        <taxon>Methanobacteriati</taxon>
        <taxon>Methanobacteriota</taxon>
        <taxon>Stenosarchaea group</taxon>
        <taxon>Halobacteria</taxon>
        <taxon>Halobacteriales</taxon>
        <taxon>Halococcaceae</taxon>
        <taxon>Halococcus</taxon>
    </lineage>
</organism>
<sequence length="102" mass="11680">MTAAPKRTLRREVLEPAAEHDDPYHRAATLLWKIESVHVFEDANKRTAWAVTENYLRENGIAPPPGDELVERVVRRAGMFDVDELADWFETGDIDASRLPEH</sequence>
<evidence type="ECO:0000259" key="1">
    <source>
        <dbReference type="Pfam" id="PF02661"/>
    </source>
</evidence>
<proteinExistence type="predicted"/>
<dbReference type="InterPro" id="IPR053737">
    <property type="entry name" value="Type_II_TA_Toxin"/>
</dbReference>
<gene>
    <name evidence="2" type="ORF">C450_02324</name>
</gene>
<evidence type="ECO:0000313" key="3">
    <source>
        <dbReference type="Proteomes" id="UP000011625"/>
    </source>
</evidence>
<dbReference type="EMBL" id="AOME01000013">
    <property type="protein sequence ID" value="EMA55565.1"/>
    <property type="molecule type" value="Genomic_DNA"/>
</dbReference>
<dbReference type="AlphaFoldDB" id="M0NFW9"/>
<dbReference type="SUPFAM" id="SSF140931">
    <property type="entry name" value="Fic-like"/>
    <property type="match status" value="1"/>
</dbReference>
<reference evidence="2 3" key="1">
    <citation type="journal article" date="2014" name="PLoS Genet.">
        <title>Phylogenetically driven sequencing of extremely halophilic archaea reveals strategies for static and dynamic osmo-response.</title>
        <authorList>
            <person name="Becker E.A."/>
            <person name="Seitzer P.M."/>
            <person name="Tritt A."/>
            <person name="Larsen D."/>
            <person name="Krusor M."/>
            <person name="Yao A.I."/>
            <person name="Wu D."/>
            <person name="Madern D."/>
            <person name="Eisen J.A."/>
            <person name="Darling A.E."/>
            <person name="Facciotti M.T."/>
        </authorList>
    </citation>
    <scope>NUCLEOTIDE SEQUENCE [LARGE SCALE GENOMIC DNA]</scope>
    <source>
        <strain evidence="2 3">DSM 8989</strain>
    </source>
</reference>
<keyword evidence="3" id="KW-1185">Reference proteome</keyword>
<dbReference type="Pfam" id="PF02661">
    <property type="entry name" value="Fic"/>
    <property type="match status" value="1"/>
</dbReference>
<protein>
    <recommendedName>
        <fullName evidence="1">Fido domain-containing protein</fullName>
    </recommendedName>
</protein>